<feature type="region of interest" description="Disordered" evidence="1">
    <location>
        <begin position="187"/>
        <end position="259"/>
    </location>
</feature>
<dbReference type="VEuPathDB" id="FungiDB:RhiirFUN_024706"/>
<dbReference type="AlphaFoldDB" id="A0A2P4PFU7"/>
<dbReference type="EMBL" id="AUPC02000245">
    <property type="protein sequence ID" value="POG64268.1"/>
    <property type="molecule type" value="Genomic_DNA"/>
</dbReference>
<evidence type="ECO:0000256" key="1">
    <source>
        <dbReference type="SAM" id="MobiDB-lite"/>
    </source>
</evidence>
<comment type="caution">
    <text evidence="2">The sequence shown here is derived from an EMBL/GenBank/DDBJ whole genome shotgun (WGS) entry which is preliminary data.</text>
</comment>
<gene>
    <name evidence="2" type="ORF">GLOIN_2v1484053</name>
</gene>
<evidence type="ECO:0000313" key="2">
    <source>
        <dbReference type="EMBL" id="POG64268.1"/>
    </source>
</evidence>
<sequence length="259" mass="30205">MTFKLESRIEELEKGRRDTDAENIKRDIEIYELKAKIAKLRCKGLSIGFIVLDGIRMLKNSKTSLIMIGKNDVYVKIMEFSFLKYGMMKNWKSLFLKGYKKLRSLLIKHPKESQIPQSLFPQFTKQQLARASKSIKSSVNWTEYNKWVKAGKPFVEHDELMFIDQKRKNGSYRKPTEIELYNVERKEKQETGNSFQKSARKKIGNAGKKSNKNSFIERTQTTTCENSEYHSEASKSNQISDTIKLYKSNASKPAERQDF</sequence>
<protein>
    <submittedName>
        <fullName evidence="2">Uncharacterized protein</fullName>
    </submittedName>
</protein>
<keyword evidence="3" id="KW-1185">Reference proteome</keyword>
<reference evidence="2 3" key="2">
    <citation type="journal article" date="2018" name="New Phytol.">
        <title>High intraspecific genome diversity in the model arbuscular mycorrhizal symbiont Rhizophagus irregularis.</title>
        <authorList>
            <person name="Chen E.C.H."/>
            <person name="Morin E."/>
            <person name="Beaudet D."/>
            <person name="Noel J."/>
            <person name="Yildirir G."/>
            <person name="Ndikumana S."/>
            <person name="Charron P."/>
            <person name="St-Onge C."/>
            <person name="Giorgi J."/>
            <person name="Kruger M."/>
            <person name="Marton T."/>
            <person name="Ropars J."/>
            <person name="Grigoriev I.V."/>
            <person name="Hainaut M."/>
            <person name="Henrissat B."/>
            <person name="Roux C."/>
            <person name="Martin F."/>
            <person name="Corradi N."/>
        </authorList>
    </citation>
    <scope>NUCLEOTIDE SEQUENCE [LARGE SCALE GENOMIC DNA]</scope>
    <source>
        <strain evidence="2 3">DAOM 197198</strain>
    </source>
</reference>
<name>A0A2P4PFU7_RHIID</name>
<proteinExistence type="predicted"/>
<accession>A0A2P4PFU7</accession>
<organism evidence="2 3">
    <name type="scientific">Rhizophagus irregularis (strain DAOM 181602 / DAOM 197198 / MUCL 43194)</name>
    <name type="common">Arbuscular mycorrhizal fungus</name>
    <name type="synonym">Glomus intraradices</name>
    <dbReference type="NCBI Taxonomy" id="747089"/>
    <lineage>
        <taxon>Eukaryota</taxon>
        <taxon>Fungi</taxon>
        <taxon>Fungi incertae sedis</taxon>
        <taxon>Mucoromycota</taxon>
        <taxon>Glomeromycotina</taxon>
        <taxon>Glomeromycetes</taxon>
        <taxon>Glomerales</taxon>
        <taxon>Glomeraceae</taxon>
        <taxon>Rhizophagus</taxon>
    </lineage>
</organism>
<evidence type="ECO:0000313" key="3">
    <source>
        <dbReference type="Proteomes" id="UP000018888"/>
    </source>
</evidence>
<feature type="compositionally biased region" description="Polar residues" evidence="1">
    <location>
        <begin position="212"/>
        <end position="226"/>
    </location>
</feature>
<reference evidence="2 3" key="1">
    <citation type="journal article" date="2013" name="Proc. Natl. Acad. Sci. U.S.A.">
        <title>Genome of an arbuscular mycorrhizal fungus provides insight into the oldest plant symbiosis.</title>
        <authorList>
            <person name="Tisserant E."/>
            <person name="Malbreil M."/>
            <person name="Kuo A."/>
            <person name="Kohler A."/>
            <person name="Symeonidi A."/>
            <person name="Balestrini R."/>
            <person name="Charron P."/>
            <person name="Duensing N."/>
            <person name="Frei Dit Frey N."/>
            <person name="Gianinazzi-Pearson V."/>
            <person name="Gilbert L.B."/>
            <person name="Handa Y."/>
            <person name="Herr J.R."/>
            <person name="Hijri M."/>
            <person name="Koul R."/>
            <person name="Kawaguchi M."/>
            <person name="Krajinski F."/>
            <person name="Lammers P.J."/>
            <person name="Masclaux F.G."/>
            <person name="Murat C."/>
            <person name="Morin E."/>
            <person name="Ndikumana S."/>
            <person name="Pagni M."/>
            <person name="Petitpierre D."/>
            <person name="Requena N."/>
            <person name="Rosikiewicz P."/>
            <person name="Riley R."/>
            <person name="Saito K."/>
            <person name="San Clemente H."/>
            <person name="Shapiro H."/>
            <person name="van Tuinen D."/>
            <person name="Becard G."/>
            <person name="Bonfante P."/>
            <person name="Paszkowski U."/>
            <person name="Shachar-Hill Y.Y."/>
            <person name="Tuskan G.A."/>
            <person name="Young P.W."/>
            <person name="Sanders I.R."/>
            <person name="Henrissat B."/>
            <person name="Rensing S.A."/>
            <person name="Grigoriev I.V."/>
            <person name="Corradi N."/>
            <person name="Roux C."/>
            <person name="Martin F."/>
        </authorList>
    </citation>
    <scope>NUCLEOTIDE SEQUENCE [LARGE SCALE GENOMIC DNA]</scope>
    <source>
        <strain evidence="2 3">DAOM 197198</strain>
    </source>
</reference>
<dbReference type="Proteomes" id="UP000018888">
    <property type="component" value="Unassembled WGS sequence"/>
</dbReference>